<keyword evidence="2" id="KW-0479">Metal-binding</keyword>
<keyword evidence="3" id="KW-0408">Iron</keyword>
<dbReference type="GO" id="GO:0020037">
    <property type="term" value="F:heme binding"/>
    <property type="evidence" value="ECO:0007669"/>
    <property type="project" value="TreeGrafter"/>
</dbReference>
<evidence type="ECO:0000256" key="2">
    <source>
        <dbReference type="ARBA" id="ARBA00022723"/>
    </source>
</evidence>
<comment type="caution">
    <text evidence="6">The sequence shown here is derived from an EMBL/GenBank/DDBJ whole genome shotgun (WGS) entry which is preliminary data.</text>
</comment>
<dbReference type="InterPro" id="IPR001199">
    <property type="entry name" value="Cyt_B5-like_heme/steroid-bd"/>
</dbReference>
<dbReference type="InterPro" id="IPR036400">
    <property type="entry name" value="Cyt_B5-like_heme/steroid_sf"/>
</dbReference>
<dbReference type="PROSITE" id="PS50255">
    <property type="entry name" value="CYTOCHROME_B5_2"/>
    <property type="match status" value="1"/>
</dbReference>
<dbReference type="GO" id="GO:0016020">
    <property type="term" value="C:membrane"/>
    <property type="evidence" value="ECO:0007669"/>
    <property type="project" value="TreeGrafter"/>
</dbReference>
<dbReference type="EMBL" id="PUHQ01000006">
    <property type="protein sequence ID" value="KAG0666158.1"/>
    <property type="molecule type" value="Genomic_DNA"/>
</dbReference>
<accession>A0A9P7B9X0</accession>
<evidence type="ECO:0000256" key="1">
    <source>
        <dbReference type="ARBA" id="ARBA00022617"/>
    </source>
</evidence>
<dbReference type="Gene3D" id="3.10.120.10">
    <property type="entry name" value="Cytochrome b5-like heme/steroid binding domain"/>
    <property type="match status" value="1"/>
</dbReference>
<keyword evidence="7" id="KW-1185">Reference proteome</keyword>
<dbReference type="AlphaFoldDB" id="A0A9P7B9X0"/>
<dbReference type="PANTHER" id="PTHR19359">
    <property type="entry name" value="CYTOCHROME B5"/>
    <property type="match status" value="1"/>
</dbReference>
<evidence type="ECO:0000313" key="7">
    <source>
        <dbReference type="Proteomes" id="UP000777482"/>
    </source>
</evidence>
<dbReference type="Pfam" id="PF00173">
    <property type="entry name" value="Cyt-b5"/>
    <property type="match status" value="1"/>
</dbReference>
<dbReference type="SUPFAM" id="SSF55856">
    <property type="entry name" value="Cytochrome b5-like heme/steroid binding domain"/>
    <property type="match status" value="1"/>
</dbReference>
<dbReference type="InterPro" id="IPR050668">
    <property type="entry name" value="Cytochrome_b5"/>
</dbReference>
<name>A0A9P7B9X0_RHOMI</name>
<evidence type="ECO:0000259" key="5">
    <source>
        <dbReference type="PROSITE" id="PS50255"/>
    </source>
</evidence>
<keyword evidence="1" id="KW-0349">Heme</keyword>
<gene>
    <name evidence="6" type="primary">CYB2_2</name>
    <name evidence="6" type="ORF">C6P46_005509</name>
</gene>
<evidence type="ECO:0000256" key="3">
    <source>
        <dbReference type="ARBA" id="ARBA00023004"/>
    </source>
</evidence>
<dbReference type="SMART" id="SM01117">
    <property type="entry name" value="Cyt-b5"/>
    <property type="match status" value="1"/>
</dbReference>
<organism evidence="6 7">
    <name type="scientific">Rhodotorula mucilaginosa</name>
    <name type="common">Yeast</name>
    <name type="synonym">Rhodotorula rubra</name>
    <dbReference type="NCBI Taxonomy" id="5537"/>
    <lineage>
        <taxon>Eukaryota</taxon>
        <taxon>Fungi</taxon>
        <taxon>Dikarya</taxon>
        <taxon>Basidiomycota</taxon>
        <taxon>Pucciniomycotina</taxon>
        <taxon>Microbotryomycetes</taxon>
        <taxon>Sporidiobolales</taxon>
        <taxon>Sporidiobolaceae</taxon>
        <taxon>Rhodotorula</taxon>
    </lineage>
</organism>
<reference evidence="6 7" key="1">
    <citation type="submission" date="2020-11" db="EMBL/GenBank/DDBJ databases">
        <title>Kefir isolates.</title>
        <authorList>
            <person name="Marcisauskas S."/>
            <person name="Kim Y."/>
            <person name="Blasche S."/>
        </authorList>
    </citation>
    <scope>NUCLEOTIDE SEQUENCE [LARGE SCALE GENOMIC DNA]</scope>
    <source>
        <strain evidence="6 7">KR</strain>
    </source>
</reference>
<dbReference type="OrthoDB" id="260519at2759"/>
<dbReference type="GO" id="GO:0046872">
    <property type="term" value="F:metal ion binding"/>
    <property type="evidence" value="ECO:0007669"/>
    <property type="project" value="UniProtKB-KW"/>
</dbReference>
<dbReference type="Proteomes" id="UP000777482">
    <property type="component" value="Unassembled WGS sequence"/>
</dbReference>
<sequence length="60" mass="6548">MSADEDKRPLHHSEVAKHADKDSLWVIVNGNAYDLTEFAPEHPGGMGILLKYAGKDATEA</sequence>
<comment type="similarity">
    <text evidence="4">Belongs to the cytochrome b5 family.</text>
</comment>
<proteinExistence type="inferred from homology"/>
<evidence type="ECO:0000313" key="6">
    <source>
        <dbReference type="EMBL" id="KAG0666158.1"/>
    </source>
</evidence>
<feature type="domain" description="Cytochrome b5 heme-binding" evidence="5">
    <location>
        <begin position="7"/>
        <end position="60"/>
    </location>
</feature>
<evidence type="ECO:0000256" key="4">
    <source>
        <dbReference type="ARBA" id="ARBA00038168"/>
    </source>
</evidence>
<protein>
    <submittedName>
        <fullName evidence="6">Cytochrome b2, mitochondrial</fullName>
    </submittedName>
</protein>